<accession>M2PT26</accession>
<name>M2PT26_9PSEU</name>
<dbReference type="PANTHER" id="PTHR46312">
    <property type="entry name" value="NACHT DOMAIN-CONTAINING PROTEIN"/>
    <property type="match status" value="1"/>
</dbReference>
<evidence type="ECO:0000313" key="3">
    <source>
        <dbReference type="EMBL" id="OOC00627.1"/>
    </source>
</evidence>
<reference evidence="3 5" key="2">
    <citation type="submission" date="2017-02" db="EMBL/GenBank/DDBJ databases">
        <title>Amycolatopsis azurea DSM 43854 draft genome.</title>
        <authorList>
            <person name="Mayilraj S."/>
        </authorList>
    </citation>
    <scope>NUCLEOTIDE SEQUENCE [LARGE SCALE GENOMIC DNA]</scope>
    <source>
        <strain evidence="3 5">DSM 43854</strain>
    </source>
</reference>
<protein>
    <submittedName>
        <fullName evidence="3">NACHT domain-containing protein</fullName>
    </submittedName>
</protein>
<evidence type="ECO:0000313" key="2">
    <source>
        <dbReference type="EMBL" id="EMD22680.1"/>
    </source>
</evidence>
<gene>
    <name evidence="3" type="ORF">B0293_41995</name>
    <name evidence="2" type="ORF">C791_8240</name>
</gene>
<dbReference type="InterPro" id="IPR027417">
    <property type="entry name" value="P-loop_NTPase"/>
</dbReference>
<dbReference type="PANTHER" id="PTHR46312:SF2">
    <property type="entry name" value="NUCLEOTIDE-BINDING OLIGOMERIZATION DOMAIN-CONTAINING PROTEIN 2-LIKE"/>
    <property type="match status" value="1"/>
</dbReference>
<proteinExistence type="predicted"/>
<dbReference type="Proteomes" id="UP000188551">
    <property type="component" value="Unassembled WGS sequence"/>
</dbReference>
<sequence>MAKDSVHNHVSGAVAGNVVQAHHIGVVNVGGRDVATFNVDDYLHAVRRAAEDHPVVSRAGLSAETVPLSAVYVDQDLINRLSGRPVTWQGALAANDHMIIVGSPGGGKSSLLRRVAATLAKRQYGEASPDCVPVPIHARMFRSGIPLAEAIRDGVVAALGSFLLTNPPSDTFAKAAPGGRPWLILVDGLDEVAGVDESRAALEAITEGARHPFLRFVVATRPMQEADLRAVRNTFPIYELRPFDIPTLGRFARGWLERRGIANALEVSAHVAAHVRRNNFLDWLVQPLAATMLCDLLIRDPDQRLPERLSDFYEQYVRKLFAGRAYTNAERKTNRDIIQLLERVASERQFRNPEQSVLQVAIGFVRNTRLESTAVDPDVRARELHDVLCRTGLVVSADGDVKFAHATFEEYLAARYVAGRLTGQSAKDQWHTVDRVFDSLAVSYGINYYESGISQVFRYSQIPVFLVDIWSTRGKDADALLEHMVRYSPECSCWLVDRLRAAGVSVGTKATAALAAVAEHAEMDQDNRWGAAITLRNLGHSEGIARLLAMSFDVDLPDSMRIRAIVSCRGSGSAASAAISFLISRSDFPEWEYPCSAIDAAEALSVVEDEEMPAGLALVLGNRHLPDEVRLHAGCVAVVLEGVGAYRRLVQQRFRDGLCALLGDEAARGVSEAWSVLWRMVDDPDLAGGRRWDAADELAVLDDDDGAAAFRALASDPELDDDYRNRAAQMVADLLR</sequence>
<dbReference type="EMBL" id="MUXN01000039">
    <property type="protein sequence ID" value="OOC00627.1"/>
    <property type="molecule type" value="Genomic_DNA"/>
</dbReference>
<dbReference type="InterPro" id="IPR007111">
    <property type="entry name" value="NACHT_NTPase"/>
</dbReference>
<comment type="caution">
    <text evidence="2">The sequence shown here is derived from an EMBL/GenBank/DDBJ whole genome shotgun (WGS) entry which is preliminary data.</text>
</comment>
<evidence type="ECO:0000313" key="4">
    <source>
        <dbReference type="Proteomes" id="UP000014137"/>
    </source>
</evidence>
<feature type="domain" description="NACHT" evidence="1">
    <location>
        <begin position="96"/>
        <end position="222"/>
    </location>
</feature>
<dbReference type="Pfam" id="PF05729">
    <property type="entry name" value="NACHT"/>
    <property type="match status" value="1"/>
</dbReference>
<dbReference type="PATRIC" id="fig|1238180.3.peg.7626"/>
<evidence type="ECO:0000259" key="1">
    <source>
        <dbReference type="PROSITE" id="PS50837"/>
    </source>
</evidence>
<dbReference type="PROSITE" id="PS50837">
    <property type="entry name" value="NACHT"/>
    <property type="match status" value="1"/>
</dbReference>
<dbReference type="RefSeq" id="WP_005166721.1">
    <property type="nucleotide sequence ID" value="NZ_ANMG01000091.1"/>
</dbReference>
<dbReference type="AlphaFoldDB" id="M2PT26"/>
<reference evidence="2 4" key="1">
    <citation type="submission" date="2012-10" db="EMBL/GenBank/DDBJ databases">
        <title>Genome assembly of Amycolatopsis azurea DSM 43854.</title>
        <authorList>
            <person name="Khatri I."/>
            <person name="Kaur I."/>
            <person name="Subramanian S."/>
            <person name="Mayilraj S."/>
        </authorList>
    </citation>
    <scope>NUCLEOTIDE SEQUENCE [LARGE SCALE GENOMIC DNA]</scope>
    <source>
        <strain evidence="2 4">DSM 43854</strain>
    </source>
</reference>
<organism evidence="2 4">
    <name type="scientific">Amycolatopsis azurea DSM 43854</name>
    <dbReference type="NCBI Taxonomy" id="1238180"/>
    <lineage>
        <taxon>Bacteria</taxon>
        <taxon>Bacillati</taxon>
        <taxon>Actinomycetota</taxon>
        <taxon>Actinomycetes</taxon>
        <taxon>Pseudonocardiales</taxon>
        <taxon>Pseudonocardiaceae</taxon>
        <taxon>Amycolatopsis</taxon>
    </lineage>
</organism>
<dbReference type="Proteomes" id="UP000014137">
    <property type="component" value="Unassembled WGS sequence"/>
</dbReference>
<keyword evidence="5" id="KW-1185">Reference proteome</keyword>
<dbReference type="SUPFAM" id="SSF52540">
    <property type="entry name" value="P-loop containing nucleoside triphosphate hydrolases"/>
    <property type="match status" value="1"/>
</dbReference>
<dbReference type="Gene3D" id="3.40.50.300">
    <property type="entry name" value="P-loop containing nucleotide triphosphate hydrolases"/>
    <property type="match status" value="1"/>
</dbReference>
<dbReference type="EMBL" id="ANMG01000091">
    <property type="protein sequence ID" value="EMD22680.1"/>
    <property type="molecule type" value="Genomic_DNA"/>
</dbReference>
<evidence type="ECO:0000313" key="5">
    <source>
        <dbReference type="Proteomes" id="UP000188551"/>
    </source>
</evidence>